<sequence>MTERILETPLKGQLLGAIEFAEHLQKTKGITYTQKEIAEVFGCGTNYVSRIKKLRADELAATSDPDSRGRKRRNALHPTQKQVAETIGCSTSTVSKVLKHQHPYDDVCRSGGKCSKPLRKKVWVVGRNPNHRPGGSTTSGGSRQ</sequence>
<dbReference type="Gene3D" id="1.10.260.40">
    <property type="entry name" value="lambda repressor-like DNA-binding domains"/>
    <property type="match status" value="1"/>
</dbReference>
<comment type="caution">
    <text evidence="5">The sequence shown here is derived from an EMBL/GenBank/DDBJ whole genome shotgun (WGS) entry which is preliminary data.</text>
</comment>
<feature type="region of interest" description="Disordered" evidence="4">
    <location>
        <begin position="124"/>
        <end position="144"/>
    </location>
</feature>
<name>A0A420Y176_9PEZI</name>
<comment type="similarity">
    <text evidence="1">Belongs to the MBF1 family.</text>
</comment>
<evidence type="ECO:0000256" key="4">
    <source>
        <dbReference type="SAM" id="MobiDB-lite"/>
    </source>
</evidence>
<evidence type="ECO:0000256" key="2">
    <source>
        <dbReference type="ARBA" id="ARBA00014317"/>
    </source>
</evidence>
<evidence type="ECO:0000313" key="6">
    <source>
        <dbReference type="Proteomes" id="UP000275385"/>
    </source>
</evidence>
<feature type="compositionally biased region" description="Low complexity" evidence="4">
    <location>
        <begin position="134"/>
        <end position="144"/>
    </location>
</feature>
<keyword evidence="6" id="KW-1185">Reference proteome</keyword>
<feature type="region of interest" description="Disordered" evidence="4">
    <location>
        <begin position="57"/>
        <end position="84"/>
    </location>
</feature>
<evidence type="ECO:0000256" key="3">
    <source>
        <dbReference type="ARBA" id="ARBA00035107"/>
    </source>
</evidence>
<dbReference type="Proteomes" id="UP000275385">
    <property type="component" value="Unassembled WGS sequence"/>
</dbReference>
<gene>
    <name evidence="5" type="ORF">DL546_004979</name>
</gene>
<dbReference type="EMBL" id="QVQW01000070">
    <property type="protein sequence ID" value="RKU41677.1"/>
    <property type="molecule type" value="Genomic_DNA"/>
</dbReference>
<organism evidence="5 6">
    <name type="scientific">Coniochaeta pulveracea</name>
    <dbReference type="NCBI Taxonomy" id="177199"/>
    <lineage>
        <taxon>Eukaryota</taxon>
        <taxon>Fungi</taxon>
        <taxon>Dikarya</taxon>
        <taxon>Ascomycota</taxon>
        <taxon>Pezizomycotina</taxon>
        <taxon>Sordariomycetes</taxon>
        <taxon>Sordariomycetidae</taxon>
        <taxon>Coniochaetales</taxon>
        <taxon>Coniochaetaceae</taxon>
        <taxon>Coniochaeta</taxon>
    </lineage>
</organism>
<dbReference type="InterPro" id="IPR010982">
    <property type="entry name" value="Lambda_DNA-bd_dom_sf"/>
</dbReference>
<accession>A0A420Y176</accession>
<evidence type="ECO:0000256" key="1">
    <source>
        <dbReference type="ARBA" id="ARBA00009802"/>
    </source>
</evidence>
<reference evidence="5 6" key="1">
    <citation type="submission" date="2018-08" db="EMBL/GenBank/DDBJ databases">
        <title>Draft genome of the lignicolous fungus Coniochaeta pulveracea.</title>
        <authorList>
            <person name="Borstlap C.J."/>
            <person name="De Witt R.N."/>
            <person name="Botha A."/>
            <person name="Volschenk H."/>
        </authorList>
    </citation>
    <scope>NUCLEOTIDE SEQUENCE [LARGE SCALE GENOMIC DNA]</scope>
    <source>
        <strain evidence="5 6">CAB683</strain>
    </source>
</reference>
<dbReference type="AlphaFoldDB" id="A0A420Y176"/>
<dbReference type="GO" id="GO:0003677">
    <property type="term" value="F:DNA binding"/>
    <property type="evidence" value="ECO:0007669"/>
    <property type="project" value="InterPro"/>
</dbReference>
<proteinExistence type="inferred from homology"/>
<dbReference type="InterPro" id="IPR001387">
    <property type="entry name" value="Cro/C1-type_HTH"/>
</dbReference>
<protein>
    <recommendedName>
        <fullName evidence="2">Multiprotein-bridging factor 1</fullName>
    </recommendedName>
</protein>
<comment type="function">
    <text evidence="3">Transcriptional coactivator that stimulates GCN4-dependent transcriptional activity by bridging the DNA-binding region of GCN4 and TBP (SPT15), thereby recruiting TBP to GCN4-bound promoters. Involved in induction of the ribosome quality control (RQC) pathway; a pathway that degrades nascent peptide chains during problematic translation. Required to prevent stalled ribosomes from frameshifting.</text>
</comment>
<dbReference type="CDD" id="cd00093">
    <property type="entry name" value="HTH_XRE"/>
    <property type="match status" value="1"/>
</dbReference>
<evidence type="ECO:0000313" key="5">
    <source>
        <dbReference type="EMBL" id="RKU41677.1"/>
    </source>
</evidence>